<feature type="domain" description="N-acetyltransferase" evidence="1">
    <location>
        <begin position="133"/>
        <end position="283"/>
    </location>
</feature>
<evidence type="ECO:0000313" key="2">
    <source>
        <dbReference type="EMBL" id="SFG37120.1"/>
    </source>
</evidence>
<dbReference type="OrthoDB" id="9790652at2"/>
<evidence type="ECO:0000313" key="3">
    <source>
        <dbReference type="Proteomes" id="UP000199337"/>
    </source>
</evidence>
<dbReference type="InterPro" id="IPR016181">
    <property type="entry name" value="Acyl_CoA_acyltransferase"/>
</dbReference>
<dbReference type="CDD" id="cd04301">
    <property type="entry name" value="NAT_SF"/>
    <property type="match status" value="1"/>
</dbReference>
<gene>
    <name evidence="2" type="ORF">SAMN05660649_01456</name>
</gene>
<dbReference type="EMBL" id="FOOX01000004">
    <property type="protein sequence ID" value="SFG37120.1"/>
    <property type="molecule type" value="Genomic_DNA"/>
</dbReference>
<dbReference type="InterPro" id="IPR022525">
    <property type="entry name" value="GNAT_AblB"/>
</dbReference>
<dbReference type="SUPFAM" id="SSF55729">
    <property type="entry name" value="Acyl-CoA N-acyltransferases (Nat)"/>
    <property type="match status" value="1"/>
</dbReference>
<dbReference type="STRING" id="341036.SAMN05660649_01456"/>
<evidence type="ECO:0000259" key="1">
    <source>
        <dbReference type="PROSITE" id="PS51186"/>
    </source>
</evidence>
<dbReference type="NCBIfam" id="TIGR03827">
    <property type="entry name" value="GNAT_ablB"/>
    <property type="match status" value="1"/>
</dbReference>
<keyword evidence="3" id="KW-1185">Reference proteome</keyword>
<dbReference type="RefSeq" id="WP_092470153.1">
    <property type="nucleotide sequence ID" value="NZ_FOOX01000004.1"/>
</dbReference>
<organism evidence="2 3">
    <name type="scientific">Desulfotruncus arcticus DSM 17038</name>
    <dbReference type="NCBI Taxonomy" id="1121424"/>
    <lineage>
        <taxon>Bacteria</taxon>
        <taxon>Bacillati</taxon>
        <taxon>Bacillota</taxon>
        <taxon>Clostridia</taxon>
        <taxon>Eubacteriales</taxon>
        <taxon>Desulfallaceae</taxon>
        <taxon>Desulfotruncus</taxon>
    </lineage>
</organism>
<keyword evidence="2" id="KW-0808">Transferase</keyword>
<dbReference type="Proteomes" id="UP000199337">
    <property type="component" value="Unassembled WGS sequence"/>
</dbReference>
<reference evidence="3" key="1">
    <citation type="submission" date="2016-10" db="EMBL/GenBank/DDBJ databases">
        <authorList>
            <person name="Varghese N."/>
            <person name="Submissions S."/>
        </authorList>
    </citation>
    <scope>NUCLEOTIDE SEQUENCE [LARGE SCALE GENOMIC DNA]</scope>
    <source>
        <strain evidence="3">DSM 17038</strain>
    </source>
</reference>
<dbReference type="AlphaFoldDB" id="A0A1I2R9I9"/>
<dbReference type="InterPro" id="IPR000182">
    <property type="entry name" value="GNAT_dom"/>
</dbReference>
<accession>A0A1I2R9I9</accession>
<dbReference type="GO" id="GO:0008080">
    <property type="term" value="F:N-acetyltransferase activity"/>
    <property type="evidence" value="ECO:0007669"/>
    <property type="project" value="InterPro"/>
</dbReference>
<protein>
    <submittedName>
        <fullName evidence="2">Putative beta-lysine N-acetyltransferase</fullName>
    </submittedName>
</protein>
<dbReference type="Gene3D" id="3.40.630.30">
    <property type="match status" value="1"/>
</dbReference>
<sequence>MSNAVDYGYNESLEIGHSNASVFVDKINKRLRLTGYSGDLNEIAPALAEMAQQLALGKVIIFAPQQDSADLESSGYGCEGKITAYFRGETAYVYTLFTDLRRKQSGYRQQEAELLNTIKHSQPAARNSDLGDLQIRTAGEEDIEKLLQLYSRTFKSYPSPLMEKAYMQQIMRRNVVFICAFNGNQPVSSASLEMDLENANAELTDCATLSQYRGRGLLQEIMNRLEDRAREIGLVVLYSLARAGSYGMNASLHKLGYNFEGKLVNNCHIGGRYENMNIWVKPL</sequence>
<name>A0A1I2R9I9_9FIRM</name>
<dbReference type="Pfam" id="PF00583">
    <property type="entry name" value="Acetyltransf_1"/>
    <property type="match status" value="1"/>
</dbReference>
<dbReference type="PROSITE" id="PS51186">
    <property type="entry name" value="GNAT"/>
    <property type="match status" value="1"/>
</dbReference>
<proteinExistence type="predicted"/>